<dbReference type="EMBL" id="JASPKY010000073">
    <property type="protein sequence ID" value="KAK9739569.1"/>
    <property type="molecule type" value="Genomic_DNA"/>
</dbReference>
<dbReference type="InterPro" id="IPR048365">
    <property type="entry name" value="TNP-like_RNaseH_N"/>
</dbReference>
<evidence type="ECO:0000313" key="3">
    <source>
        <dbReference type="Proteomes" id="UP001458880"/>
    </source>
</evidence>
<protein>
    <submittedName>
        <fullName evidence="2">Transposase protein</fullName>
    </submittedName>
</protein>
<evidence type="ECO:0000259" key="1">
    <source>
        <dbReference type="Pfam" id="PF21787"/>
    </source>
</evidence>
<organism evidence="2 3">
    <name type="scientific">Popillia japonica</name>
    <name type="common">Japanese beetle</name>
    <dbReference type="NCBI Taxonomy" id="7064"/>
    <lineage>
        <taxon>Eukaryota</taxon>
        <taxon>Metazoa</taxon>
        <taxon>Ecdysozoa</taxon>
        <taxon>Arthropoda</taxon>
        <taxon>Hexapoda</taxon>
        <taxon>Insecta</taxon>
        <taxon>Pterygota</taxon>
        <taxon>Neoptera</taxon>
        <taxon>Endopterygota</taxon>
        <taxon>Coleoptera</taxon>
        <taxon>Polyphaga</taxon>
        <taxon>Scarabaeiformia</taxon>
        <taxon>Scarabaeidae</taxon>
        <taxon>Rutelinae</taxon>
        <taxon>Popillia</taxon>
    </lineage>
</organism>
<comment type="caution">
    <text evidence="2">The sequence shown here is derived from an EMBL/GenBank/DDBJ whole genome shotgun (WGS) entry which is preliminary data.</text>
</comment>
<gene>
    <name evidence="2" type="ORF">QE152_g8919</name>
</gene>
<feature type="domain" description="Transposable element P transposase-like RNase H" evidence="1">
    <location>
        <begin position="122"/>
        <end position="169"/>
    </location>
</feature>
<reference evidence="2 3" key="1">
    <citation type="journal article" date="2024" name="BMC Genomics">
        <title>De novo assembly and annotation of Popillia japonica's genome with initial clues to its potential as an invasive pest.</title>
        <authorList>
            <person name="Cucini C."/>
            <person name="Boschi S."/>
            <person name="Funari R."/>
            <person name="Cardaioli E."/>
            <person name="Iannotti N."/>
            <person name="Marturano G."/>
            <person name="Paoli F."/>
            <person name="Bruttini M."/>
            <person name="Carapelli A."/>
            <person name="Frati F."/>
            <person name="Nardi F."/>
        </authorList>
    </citation>
    <scope>NUCLEOTIDE SEQUENCE [LARGE SCALE GENOMIC DNA]</scope>
    <source>
        <strain evidence="2">DMR45628</strain>
    </source>
</reference>
<accession>A0AAW1M032</accession>
<dbReference type="Proteomes" id="UP001458880">
    <property type="component" value="Unassembled WGS sequence"/>
</dbReference>
<sequence length="170" mass="19388">MPDRWRGCGRLEDFGLNKKLKKIVFPKCYLPAPIKFKETEAELSESDNSVWLEHSYYVKESNSTDRPGPSGEQYKAHLSPVGDIMHTASTPSDRLWLQVLSEMFALPSRVTIMKLLNDTPIGPGLNSSIIESLIEMAKTLKPLDKYCILTFDEMSIMPHLTYNKHKDEID</sequence>
<proteinExistence type="predicted"/>
<evidence type="ECO:0000313" key="2">
    <source>
        <dbReference type="EMBL" id="KAK9739569.1"/>
    </source>
</evidence>
<keyword evidence="3" id="KW-1185">Reference proteome</keyword>
<dbReference type="AlphaFoldDB" id="A0AAW1M032"/>
<dbReference type="Pfam" id="PF21787">
    <property type="entry name" value="TNP-like_RNaseH_N"/>
    <property type="match status" value="1"/>
</dbReference>
<name>A0AAW1M032_POPJA</name>